<gene>
    <name evidence="1" type="ORF">D3H34_30515</name>
</gene>
<reference evidence="1 2" key="1">
    <citation type="submission" date="2018-09" db="EMBL/GenBank/DDBJ databases">
        <title>Acidovorax cavernicola nov. sp. isolated from Gruta de las Maravillas (Aracena, Spain).</title>
        <authorList>
            <person name="Jurado V."/>
            <person name="Gutierrez-Patricio S."/>
            <person name="Gonzalez-Pimentel J.L."/>
            <person name="Miller A.Z."/>
            <person name="Laiz L."/>
            <person name="Saiz-Jimenez C."/>
        </authorList>
    </citation>
    <scope>NUCLEOTIDE SEQUENCE [LARGE SCALE GENOMIC DNA]</scope>
    <source>
        <strain evidence="1 2">1011MAR4D40.2</strain>
    </source>
</reference>
<keyword evidence="2" id="KW-1185">Reference proteome</keyword>
<evidence type="ECO:0000313" key="1">
    <source>
        <dbReference type="EMBL" id="RIX72664.1"/>
    </source>
</evidence>
<dbReference type="RefSeq" id="WP_119558594.1">
    <property type="nucleotide sequence ID" value="NZ_QXMN01000082.1"/>
</dbReference>
<name>A0A9X8GSD4_9BURK</name>
<sequence length="71" mass="7602">MPMDFLRRIEDASFPLAVTDPADIRNAAVLVAAGFVEATLPSEAEGPEVPGVVLRITPLGRAELARMRNKA</sequence>
<dbReference type="Proteomes" id="UP000265619">
    <property type="component" value="Unassembled WGS sequence"/>
</dbReference>
<dbReference type="AlphaFoldDB" id="A0A9X8GSD4"/>
<protein>
    <submittedName>
        <fullName evidence="1">Uncharacterized protein</fullName>
    </submittedName>
</protein>
<proteinExistence type="predicted"/>
<accession>A0A9X8GSD4</accession>
<evidence type="ECO:0000313" key="2">
    <source>
        <dbReference type="Proteomes" id="UP000265619"/>
    </source>
</evidence>
<dbReference type="EMBL" id="QXMN01000082">
    <property type="protein sequence ID" value="RIX72664.1"/>
    <property type="molecule type" value="Genomic_DNA"/>
</dbReference>
<comment type="caution">
    <text evidence="1">The sequence shown here is derived from an EMBL/GenBank/DDBJ whole genome shotgun (WGS) entry which is preliminary data.</text>
</comment>
<organism evidence="1 2">
    <name type="scientific">Acidovorax cavernicola</name>
    <dbReference type="NCBI Taxonomy" id="1675792"/>
    <lineage>
        <taxon>Bacteria</taxon>
        <taxon>Pseudomonadati</taxon>
        <taxon>Pseudomonadota</taxon>
        <taxon>Betaproteobacteria</taxon>
        <taxon>Burkholderiales</taxon>
        <taxon>Comamonadaceae</taxon>
        <taxon>Acidovorax</taxon>
    </lineage>
</organism>
<dbReference type="OrthoDB" id="8854270at2"/>